<feature type="domain" description="IclR-ED" evidence="5">
    <location>
        <begin position="84"/>
        <end position="266"/>
    </location>
</feature>
<dbReference type="SUPFAM" id="SSF46785">
    <property type="entry name" value="Winged helix' DNA-binding domain"/>
    <property type="match status" value="1"/>
</dbReference>
<dbReference type="InterPro" id="IPR036390">
    <property type="entry name" value="WH_DNA-bd_sf"/>
</dbReference>
<accession>A0A132EVW2</accession>
<dbReference type="InterPro" id="IPR014757">
    <property type="entry name" value="Tscrpt_reg_IclR_C"/>
</dbReference>
<keyword evidence="3" id="KW-0804">Transcription</keyword>
<dbReference type="Gene3D" id="3.30.450.40">
    <property type="match status" value="1"/>
</dbReference>
<dbReference type="Pfam" id="PF01614">
    <property type="entry name" value="IclR_C"/>
    <property type="match status" value="1"/>
</dbReference>
<dbReference type="InterPro" id="IPR050707">
    <property type="entry name" value="HTH_MetabolicPath_Reg"/>
</dbReference>
<dbReference type="PANTHER" id="PTHR30136:SF39">
    <property type="entry name" value="TRANSCRIPTIONAL REGULATORY PROTEIN"/>
    <property type="match status" value="1"/>
</dbReference>
<protein>
    <recommendedName>
        <fullName evidence="8">IclR family transcriptional regulator</fullName>
    </recommendedName>
</protein>
<dbReference type="SUPFAM" id="SSF55781">
    <property type="entry name" value="GAF domain-like"/>
    <property type="match status" value="1"/>
</dbReference>
<dbReference type="InterPro" id="IPR036388">
    <property type="entry name" value="WH-like_DNA-bd_sf"/>
</dbReference>
<dbReference type="InterPro" id="IPR029016">
    <property type="entry name" value="GAF-like_dom_sf"/>
</dbReference>
<organism evidence="6 7">
    <name type="scientific">Burkholderia pseudomultivorans</name>
    <dbReference type="NCBI Taxonomy" id="1207504"/>
    <lineage>
        <taxon>Bacteria</taxon>
        <taxon>Pseudomonadati</taxon>
        <taxon>Pseudomonadota</taxon>
        <taxon>Betaproteobacteria</taxon>
        <taxon>Burkholderiales</taxon>
        <taxon>Burkholderiaceae</taxon>
        <taxon>Burkholderia</taxon>
        <taxon>Burkholderia cepacia complex</taxon>
    </lineage>
</organism>
<dbReference type="PROSITE" id="PS51078">
    <property type="entry name" value="ICLR_ED"/>
    <property type="match status" value="1"/>
</dbReference>
<name>A0A132EVW2_9BURK</name>
<sequence length="276" mass="29775">MAEKRSASASKGDGDEHSSVRAIGRAFQVLRILALGGERGVRLTDVVAYSGLSHPTVHRILQTLISEGVGEQDVATRRYRVGPEISLLGLSRPANFPVRTAAEPYLAALANEIGDTTFLTIRAGWDSVAIERKTGSYPIKVLAIDVGTRRPLGVSIAGVMLLASMPREEADHICDMNAARLPPDGPSMDIIRARVEAARRDGYAYSEEGVLHGTRALSVPVFDEDGKTVAVIAVAAMAERLAELELPRIVKAMRTKAALITKRLTEMQRAGRRRSG</sequence>
<gene>
    <name evidence="6" type="ORF">WT57_02685</name>
</gene>
<evidence type="ECO:0000259" key="5">
    <source>
        <dbReference type="PROSITE" id="PS51078"/>
    </source>
</evidence>
<dbReference type="Proteomes" id="UP000061512">
    <property type="component" value="Unassembled WGS sequence"/>
</dbReference>
<keyword evidence="2" id="KW-0238">DNA-binding</keyword>
<evidence type="ECO:0000256" key="3">
    <source>
        <dbReference type="ARBA" id="ARBA00023163"/>
    </source>
</evidence>
<dbReference type="PROSITE" id="PS51077">
    <property type="entry name" value="HTH_ICLR"/>
    <property type="match status" value="1"/>
</dbReference>
<proteinExistence type="predicted"/>
<reference evidence="6 7" key="1">
    <citation type="submission" date="2015-11" db="EMBL/GenBank/DDBJ databases">
        <title>Expanding the genomic diversity of Burkholderia species for the development of highly accurate diagnostics.</title>
        <authorList>
            <person name="Sahl J."/>
            <person name="Keim P."/>
            <person name="Wagner D."/>
        </authorList>
    </citation>
    <scope>NUCLEOTIDE SEQUENCE [LARGE SCALE GENOMIC DNA]</scope>
    <source>
        <strain evidence="6 7">MSMB574WGS</strain>
    </source>
</reference>
<dbReference type="PANTHER" id="PTHR30136">
    <property type="entry name" value="HELIX-TURN-HELIX TRANSCRIPTIONAL REGULATOR, ICLR FAMILY"/>
    <property type="match status" value="1"/>
</dbReference>
<dbReference type="RefSeq" id="WP_060299934.1">
    <property type="nucleotide sequence ID" value="NZ_LPJX01000055.1"/>
</dbReference>
<dbReference type="Pfam" id="PF09339">
    <property type="entry name" value="HTH_IclR"/>
    <property type="match status" value="1"/>
</dbReference>
<evidence type="ECO:0000313" key="6">
    <source>
        <dbReference type="EMBL" id="KWF60967.1"/>
    </source>
</evidence>
<dbReference type="Gene3D" id="1.10.10.10">
    <property type="entry name" value="Winged helix-like DNA-binding domain superfamily/Winged helix DNA-binding domain"/>
    <property type="match status" value="1"/>
</dbReference>
<evidence type="ECO:0000256" key="1">
    <source>
        <dbReference type="ARBA" id="ARBA00023015"/>
    </source>
</evidence>
<evidence type="ECO:0000256" key="2">
    <source>
        <dbReference type="ARBA" id="ARBA00023125"/>
    </source>
</evidence>
<dbReference type="InterPro" id="IPR005471">
    <property type="entry name" value="Tscrpt_reg_IclR_N"/>
</dbReference>
<evidence type="ECO:0008006" key="8">
    <source>
        <dbReference type="Google" id="ProtNLM"/>
    </source>
</evidence>
<dbReference type="SMART" id="SM00346">
    <property type="entry name" value="HTH_ICLR"/>
    <property type="match status" value="1"/>
</dbReference>
<dbReference type="GO" id="GO:0003700">
    <property type="term" value="F:DNA-binding transcription factor activity"/>
    <property type="evidence" value="ECO:0007669"/>
    <property type="project" value="TreeGrafter"/>
</dbReference>
<keyword evidence="1" id="KW-0805">Transcription regulation</keyword>
<evidence type="ECO:0000313" key="7">
    <source>
        <dbReference type="Proteomes" id="UP000061512"/>
    </source>
</evidence>
<feature type="domain" description="HTH iclR-type" evidence="4">
    <location>
        <begin position="20"/>
        <end position="83"/>
    </location>
</feature>
<dbReference type="EMBL" id="LPJX01000055">
    <property type="protein sequence ID" value="KWF60967.1"/>
    <property type="molecule type" value="Genomic_DNA"/>
</dbReference>
<dbReference type="GO" id="GO:0003677">
    <property type="term" value="F:DNA binding"/>
    <property type="evidence" value="ECO:0007669"/>
    <property type="project" value="UniProtKB-KW"/>
</dbReference>
<evidence type="ECO:0000259" key="4">
    <source>
        <dbReference type="PROSITE" id="PS51077"/>
    </source>
</evidence>
<dbReference type="GO" id="GO:0045892">
    <property type="term" value="P:negative regulation of DNA-templated transcription"/>
    <property type="evidence" value="ECO:0007669"/>
    <property type="project" value="TreeGrafter"/>
</dbReference>
<comment type="caution">
    <text evidence="6">The sequence shown here is derived from an EMBL/GenBank/DDBJ whole genome shotgun (WGS) entry which is preliminary data.</text>
</comment>
<dbReference type="AlphaFoldDB" id="A0A132EVW2"/>